<evidence type="ECO:0000313" key="3">
    <source>
        <dbReference type="Proteomes" id="UP000482800"/>
    </source>
</evidence>
<dbReference type="SUPFAM" id="SSF49384">
    <property type="entry name" value="Carbohydrate-binding domain"/>
    <property type="match status" value="1"/>
</dbReference>
<reference evidence="2 3" key="2">
    <citation type="submission" date="2020-03" db="EMBL/GenBank/DDBJ databases">
        <authorList>
            <person name="Ichikawa N."/>
            <person name="Kimura A."/>
            <person name="Kitahashi Y."/>
            <person name="Uohara A."/>
        </authorList>
    </citation>
    <scope>NUCLEOTIDE SEQUENCE [LARGE SCALE GENOMIC DNA]</scope>
    <source>
        <strain evidence="2 3">NBRC 108639</strain>
    </source>
</reference>
<dbReference type="Pfam" id="PF00553">
    <property type="entry name" value="CBM_2"/>
    <property type="match status" value="1"/>
</dbReference>
<dbReference type="InterPro" id="IPR001919">
    <property type="entry name" value="CBD2"/>
</dbReference>
<organism evidence="2 3">
    <name type="scientific">Phytohabitans houttuyneae</name>
    <dbReference type="NCBI Taxonomy" id="1076126"/>
    <lineage>
        <taxon>Bacteria</taxon>
        <taxon>Bacillati</taxon>
        <taxon>Actinomycetota</taxon>
        <taxon>Actinomycetes</taxon>
        <taxon>Micromonosporales</taxon>
        <taxon>Micromonosporaceae</taxon>
    </lineage>
</organism>
<dbReference type="AlphaFoldDB" id="A0A6V8KBR0"/>
<accession>A0A6V8KBR0</accession>
<evidence type="ECO:0000313" key="2">
    <source>
        <dbReference type="EMBL" id="GFJ81194.1"/>
    </source>
</evidence>
<dbReference type="Gene3D" id="2.60.40.290">
    <property type="match status" value="1"/>
</dbReference>
<feature type="domain" description="CBM2" evidence="1">
    <location>
        <begin position="12"/>
        <end position="117"/>
    </location>
</feature>
<sequence>MSGTASAAPDAATSDPGGVTCEYIVFGAWSGGFSADLKIVNNGPTINGWTVRWTAPVPTSNVVGWSARMTQQGSQIVAVNMVWNGVVRTGETRAFGWSATAPSADVPTDITINGTPC</sequence>
<name>A0A6V8KBR0_9ACTN</name>
<evidence type="ECO:0000259" key="1">
    <source>
        <dbReference type="PROSITE" id="PS51173"/>
    </source>
</evidence>
<dbReference type="GO" id="GO:0004553">
    <property type="term" value="F:hydrolase activity, hydrolyzing O-glycosyl compounds"/>
    <property type="evidence" value="ECO:0007669"/>
    <property type="project" value="InterPro"/>
</dbReference>
<protein>
    <recommendedName>
        <fullName evidence="1">CBM2 domain-containing protein</fullName>
    </recommendedName>
</protein>
<dbReference type="GO" id="GO:0030247">
    <property type="term" value="F:polysaccharide binding"/>
    <property type="evidence" value="ECO:0007669"/>
    <property type="project" value="UniProtKB-UniRule"/>
</dbReference>
<proteinExistence type="predicted"/>
<dbReference type="PROSITE" id="PS51173">
    <property type="entry name" value="CBM2"/>
    <property type="match status" value="1"/>
</dbReference>
<gene>
    <name evidence="2" type="ORF">Phou_053740</name>
</gene>
<dbReference type="SMART" id="SM00637">
    <property type="entry name" value="CBD_II"/>
    <property type="match status" value="1"/>
</dbReference>
<keyword evidence="3" id="KW-1185">Reference proteome</keyword>
<comment type="caution">
    <text evidence="2">The sequence shown here is derived from an EMBL/GenBank/DDBJ whole genome shotgun (WGS) entry which is preliminary data.</text>
</comment>
<dbReference type="Proteomes" id="UP000482800">
    <property type="component" value="Unassembled WGS sequence"/>
</dbReference>
<dbReference type="InterPro" id="IPR008965">
    <property type="entry name" value="CBM2/CBM3_carb-bd_dom_sf"/>
</dbReference>
<dbReference type="EMBL" id="BLPF01000002">
    <property type="protein sequence ID" value="GFJ81194.1"/>
    <property type="molecule type" value="Genomic_DNA"/>
</dbReference>
<dbReference type="InterPro" id="IPR012291">
    <property type="entry name" value="CBM2_carb-bd_dom_sf"/>
</dbReference>
<dbReference type="GO" id="GO:0005975">
    <property type="term" value="P:carbohydrate metabolic process"/>
    <property type="evidence" value="ECO:0007669"/>
    <property type="project" value="InterPro"/>
</dbReference>
<reference evidence="2 3" key="1">
    <citation type="submission" date="2020-03" db="EMBL/GenBank/DDBJ databases">
        <title>Whole genome shotgun sequence of Phytohabitans houttuyneae NBRC 108639.</title>
        <authorList>
            <person name="Komaki H."/>
            <person name="Tamura T."/>
        </authorList>
    </citation>
    <scope>NUCLEOTIDE SEQUENCE [LARGE SCALE GENOMIC DNA]</scope>
    <source>
        <strain evidence="2 3">NBRC 108639</strain>
    </source>
</reference>